<name>X1CKL5_9ZZZZ</name>
<protein>
    <submittedName>
        <fullName evidence="1">Uncharacterized protein</fullName>
    </submittedName>
</protein>
<dbReference type="EMBL" id="BART01015459">
    <property type="protein sequence ID" value="GAG84751.1"/>
    <property type="molecule type" value="Genomic_DNA"/>
</dbReference>
<dbReference type="AlphaFoldDB" id="X1CKL5"/>
<evidence type="ECO:0000313" key="1">
    <source>
        <dbReference type="EMBL" id="GAG84751.1"/>
    </source>
</evidence>
<comment type="caution">
    <text evidence="1">The sequence shown here is derived from an EMBL/GenBank/DDBJ whole genome shotgun (WGS) entry which is preliminary data.</text>
</comment>
<accession>X1CKL5</accession>
<organism evidence="1">
    <name type="scientific">marine sediment metagenome</name>
    <dbReference type="NCBI Taxonomy" id="412755"/>
    <lineage>
        <taxon>unclassified sequences</taxon>
        <taxon>metagenomes</taxon>
        <taxon>ecological metagenomes</taxon>
    </lineage>
</organism>
<sequence length="224" mass="25144">MPEKMNKLDGRTCFICGNYLLNYTEGDLAYLKVHSGSKMKAKPNMYHLFQCPHCNKIAHKRCWYDSGERKVKKGWFSKSEYILTCLSCGTDISSKRPERVDWKRGYEIPGHPDSEILELHVSDVMTWKAGSVFGKIGRAINDFFKAVGLGSLSDPERSAVASAANNVGKTIQDVAEQVFKINLTPKQRTELKELRCQNCDAPLPLPGEFDNAIVCAHYGTAHLL</sequence>
<gene>
    <name evidence="1" type="ORF">S01H4_30012</name>
</gene>
<reference evidence="1" key="1">
    <citation type="journal article" date="2014" name="Front. Microbiol.">
        <title>High frequency of phylogenetically diverse reductive dehalogenase-homologous genes in deep subseafloor sedimentary metagenomes.</title>
        <authorList>
            <person name="Kawai M."/>
            <person name="Futagami T."/>
            <person name="Toyoda A."/>
            <person name="Takaki Y."/>
            <person name="Nishi S."/>
            <person name="Hori S."/>
            <person name="Arai W."/>
            <person name="Tsubouchi T."/>
            <person name="Morono Y."/>
            <person name="Uchiyama I."/>
            <person name="Ito T."/>
            <person name="Fujiyama A."/>
            <person name="Inagaki F."/>
            <person name="Takami H."/>
        </authorList>
    </citation>
    <scope>NUCLEOTIDE SEQUENCE</scope>
    <source>
        <strain evidence="1">Expedition CK06-06</strain>
    </source>
</reference>
<proteinExistence type="predicted"/>